<evidence type="ECO:0000313" key="2">
    <source>
        <dbReference type="Proteomes" id="UP000243250"/>
    </source>
</evidence>
<organism evidence="1 2">
    <name type="scientific">Halogeometricum limi</name>
    <dbReference type="NCBI Taxonomy" id="555875"/>
    <lineage>
        <taxon>Archaea</taxon>
        <taxon>Methanobacteriati</taxon>
        <taxon>Methanobacteriota</taxon>
        <taxon>Stenosarchaea group</taxon>
        <taxon>Halobacteria</taxon>
        <taxon>Halobacteriales</taxon>
        <taxon>Haloferacaceae</taxon>
        <taxon>Halogeometricum</taxon>
    </lineage>
</organism>
<dbReference type="RefSeq" id="WP_089877234.1">
    <property type="nucleotide sequence ID" value="NZ_FOYS01000001.1"/>
</dbReference>
<dbReference type="GO" id="GO:0003677">
    <property type="term" value="F:DNA binding"/>
    <property type="evidence" value="ECO:0007669"/>
    <property type="project" value="UniProtKB-KW"/>
</dbReference>
<dbReference type="PANTHER" id="PTHR38479">
    <property type="entry name" value="LMO0824 PROTEIN"/>
    <property type="match status" value="1"/>
</dbReference>
<dbReference type="OrthoDB" id="303731at2157"/>
<dbReference type="PANTHER" id="PTHR38479:SF2">
    <property type="entry name" value="WINGED HELIX DNA-BINDING DOMAIN-CONTAINING PROTEIN"/>
    <property type="match status" value="1"/>
</dbReference>
<gene>
    <name evidence="1" type="ORF">SAMN04488124_0979</name>
</gene>
<dbReference type="STRING" id="555875.SAMN04488124_0979"/>
<name>A0A1I6G7E7_9EURY</name>
<protein>
    <submittedName>
        <fullName evidence="1">Winged helix DNA-binding domain-containing protein</fullName>
    </submittedName>
</protein>
<proteinExistence type="predicted"/>
<dbReference type="Proteomes" id="UP000243250">
    <property type="component" value="Unassembled WGS sequence"/>
</dbReference>
<dbReference type="AlphaFoldDB" id="A0A1I6G7E7"/>
<dbReference type="Pfam" id="PF06224">
    <property type="entry name" value="AlkZ-like"/>
    <property type="match status" value="1"/>
</dbReference>
<sequence length="370" mass="40361">MTRSLSRAVADRVRFASQGLSSPPAGETVASVARRVCGLQAQDKTAMALSVRPRLPGSVAADVDRALYEDENVVRTWCMRGTLHLFAAEDVPWLLSLLGPRFTARGPESKRLAEMGLDEPTVERAVARIRTSLGDDGPLTLVELADRLRADGIDVDPRSQAPNFLVRQAALRGVLRETAPKDGANAYALLEVSERPAEDRTREAACERLARRYLAAFQPATLHDFVAWSGLLTRDAKPAWESLRETTTGVDVEGSPARLLDADALDGVEEREPVLRLLPAYDTSLLGYATENRPVPPEFRSQVWPGAGVVRPTIVADGAVVGTWRLDRSAKTPTVRVNPFEVLPDETALESEVRDVGRFLDIEPELVVGA</sequence>
<dbReference type="EMBL" id="FOYS01000001">
    <property type="protein sequence ID" value="SFR38112.1"/>
    <property type="molecule type" value="Genomic_DNA"/>
</dbReference>
<reference evidence="2" key="1">
    <citation type="submission" date="2016-10" db="EMBL/GenBank/DDBJ databases">
        <authorList>
            <person name="Varghese N."/>
            <person name="Submissions S."/>
        </authorList>
    </citation>
    <scope>NUCLEOTIDE SEQUENCE [LARGE SCALE GENOMIC DNA]</scope>
    <source>
        <strain evidence="2">CGMCC 1.8711</strain>
    </source>
</reference>
<dbReference type="InterPro" id="IPR009351">
    <property type="entry name" value="AlkZ-like"/>
</dbReference>
<accession>A0A1I6G7E7</accession>
<keyword evidence="1" id="KW-0238">DNA-binding</keyword>
<keyword evidence="2" id="KW-1185">Reference proteome</keyword>
<evidence type="ECO:0000313" key="1">
    <source>
        <dbReference type="EMBL" id="SFR38112.1"/>
    </source>
</evidence>